<dbReference type="AlphaFoldDB" id="A0A8J2P0G6"/>
<dbReference type="InterPro" id="IPR040350">
    <property type="entry name" value="TMEM272"/>
</dbReference>
<comment type="caution">
    <text evidence="3">The sequence shown here is derived from an EMBL/GenBank/DDBJ whole genome shotgun (WGS) entry which is preliminary data.</text>
</comment>
<sequence length="235" mass="26650">MGPASKFQPKNGDGGSSLPGDISRRTSSCTSQISGDDRRQLYRYTKFAYESRDYGSMLSQIREANMEATSGWDFTNKFFNIVCKSGIKYLHECPLQTNIPIYFLIGGFCGLVDLVWATYSQIQSRKYEHCDSSFFEEDALLGSNTLRLMQWALRGFLFFWFALGNSWILGLSGPNGPPPFSHSLQAQNPTAWCSEQLYLYSLAHLYIVYGLAAVFVLMWVACFTISTIRNYQQSK</sequence>
<name>A0A8J2P0G6_9HEXA</name>
<protein>
    <recommendedName>
        <fullName evidence="5">Transmembrane protein</fullName>
    </recommendedName>
</protein>
<evidence type="ECO:0000256" key="1">
    <source>
        <dbReference type="SAM" id="MobiDB-lite"/>
    </source>
</evidence>
<reference evidence="3" key="1">
    <citation type="submission" date="2021-06" db="EMBL/GenBank/DDBJ databases">
        <authorList>
            <person name="Hodson N. C."/>
            <person name="Mongue J. A."/>
            <person name="Jaron S. K."/>
        </authorList>
    </citation>
    <scope>NUCLEOTIDE SEQUENCE</scope>
</reference>
<keyword evidence="2" id="KW-0812">Transmembrane</keyword>
<evidence type="ECO:0000313" key="3">
    <source>
        <dbReference type="EMBL" id="CAG7721125.1"/>
    </source>
</evidence>
<feature type="transmembrane region" description="Helical" evidence="2">
    <location>
        <begin position="99"/>
        <end position="119"/>
    </location>
</feature>
<dbReference type="OrthoDB" id="6157510at2759"/>
<dbReference type="EMBL" id="CAJVCH010076949">
    <property type="protein sequence ID" value="CAG7721125.1"/>
    <property type="molecule type" value="Genomic_DNA"/>
</dbReference>
<evidence type="ECO:0000256" key="2">
    <source>
        <dbReference type="SAM" id="Phobius"/>
    </source>
</evidence>
<feature type="transmembrane region" description="Helical" evidence="2">
    <location>
        <begin position="151"/>
        <end position="170"/>
    </location>
</feature>
<organism evidence="3 4">
    <name type="scientific">Allacma fusca</name>
    <dbReference type="NCBI Taxonomy" id="39272"/>
    <lineage>
        <taxon>Eukaryota</taxon>
        <taxon>Metazoa</taxon>
        <taxon>Ecdysozoa</taxon>
        <taxon>Arthropoda</taxon>
        <taxon>Hexapoda</taxon>
        <taxon>Collembola</taxon>
        <taxon>Symphypleona</taxon>
        <taxon>Sminthuridae</taxon>
        <taxon>Allacma</taxon>
    </lineage>
</organism>
<keyword evidence="2" id="KW-0472">Membrane</keyword>
<keyword evidence="2" id="KW-1133">Transmembrane helix</keyword>
<evidence type="ECO:0000313" key="4">
    <source>
        <dbReference type="Proteomes" id="UP000708208"/>
    </source>
</evidence>
<keyword evidence="4" id="KW-1185">Reference proteome</keyword>
<gene>
    <name evidence="3" type="ORF">AFUS01_LOCUS10366</name>
</gene>
<dbReference type="Proteomes" id="UP000708208">
    <property type="component" value="Unassembled WGS sequence"/>
</dbReference>
<evidence type="ECO:0008006" key="5">
    <source>
        <dbReference type="Google" id="ProtNLM"/>
    </source>
</evidence>
<accession>A0A8J2P0G6</accession>
<dbReference type="PANTHER" id="PTHR33444">
    <property type="entry name" value="SI:DKEY-19B23.12-RELATED"/>
    <property type="match status" value="1"/>
</dbReference>
<dbReference type="PANTHER" id="PTHR33444:SF7">
    <property type="entry name" value="TRANSMEMBRANE PROTEIN 272"/>
    <property type="match status" value="1"/>
</dbReference>
<proteinExistence type="predicted"/>
<feature type="region of interest" description="Disordered" evidence="1">
    <location>
        <begin position="1"/>
        <end position="32"/>
    </location>
</feature>
<feature type="transmembrane region" description="Helical" evidence="2">
    <location>
        <begin position="206"/>
        <end position="228"/>
    </location>
</feature>